<dbReference type="SUPFAM" id="SSF56300">
    <property type="entry name" value="Metallo-dependent phosphatases"/>
    <property type="match status" value="1"/>
</dbReference>
<dbReference type="KEGG" id="vg:63911896"/>
<name>A0A6N0A5B1_9CAUD</name>
<accession>A0A6N0A5B1</accession>
<keyword evidence="2" id="KW-1185">Reference proteome</keyword>
<proteinExistence type="predicted"/>
<dbReference type="InterPro" id="IPR029052">
    <property type="entry name" value="Metallo-depent_PP-like"/>
</dbReference>
<dbReference type="GeneID" id="63911896"/>
<organism evidence="1 2">
    <name type="scientific">Gordonia phage TZGordon</name>
    <dbReference type="NCBI Taxonomy" id="2744004"/>
    <lineage>
        <taxon>Viruses</taxon>
        <taxon>Duplodnaviria</taxon>
        <taxon>Heunggongvirae</taxon>
        <taxon>Uroviricota</taxon>
        <taxon>Caudoviricetes</taxon>
        <taxon>Ruthgordonvirinae</taxon>
        <taxon>Vendettavirus</taxon>
        <taxon>Vendettavirus tzgordon</taxon>
    </lineage>
</organism>
<dbReference type="EMBL" id="MT553344">
    <property type="protein sequence ID" value="QKO02985.1"/>
    <property type="molecule type" value="Genomic_DNA"/>
</dbReference>
<evidence type="ECO:0000313" key="2">
    <source>
        <dbReference type="Proteomes" id="UP000509569"/>
    </source>
</evidence>
<gene>
    <name evidence="1" type="primary">67</name>
    <name evidence="1" type="ORF">SEA_TZGORDON_67</name>
</gene>
<dbReference type="RefSeq" id="YP_010051155.1">
    <property type="nucleotide sequence ID" value="NC_054438.1"/>
</dbReference>
<evidence type="ECO:0000313" key="1">
    <source>
        <dbReference type="EMBL" id="QKO02985.1"/>
    </source>
</evidence>
<sequence length="374" mass="41544">MGALARLLEPGTTEVEHDPDDALALAGGTLTKRIEGEHDADTDEVLLRMLGRDPKRWRFAAPPAVYEKRDEAGYLKFTTYRYKLAPVPEFGDLAKRILTRPIAYGKGANTTKGAAFNFQASDLQLGKSDNGGSDLIVERYLDSVQVALDRLNRLRRFDVIPLVHIMFPGDCIEGNQSQNGRNMWRTDLTVTEQTRVFRHLLYKTVEAFAPHADRVYVDVVNGNHDEVQRFQSTRPDDGHATESAIAVREGLSMNEAAFGHVEVRVPPLDQGYMTVPVGDTVFTIAHGHQWRRGRAMDWWSGQTFYKHSAGAATILAHGHFHEVGIERAGDRVSICSPTYDQGSNYFRESRGAVSPPGGLAYVTEGGKFSDLTIV</sequence>
<reference evidence="1 2" key="1">
    <citation type="submission" date="2020-06" db="EMBL/GenBank/DDBJ databases">
        <authorList>
            <person name="Moran J."/>
            <person name="Kenna M."/>
            <person name="Ware V."/>
            <person name="Garlena R.A."/>
            <person name="Russell D.A."/>
            <person name="Pope W.H."/>
            <person name="Jacobs-Sera D."/>
            <person name="Hatfull G.F."/>
        </authorList>
    </citation>
    <scope>NUCLEOTIDE SEQUENCE [LARGE SCALE GENOMIC DNA]</scope>
</reference>
<protein>
    <submittedName>
        <fullName evidence="1">CobT-like cobalamin biosynthesis protein</fullName>
    </submittedName>
</protein>
<dbReference type="Proteomes" id="UP000509569">
    <property type="component" value="Segment"/>
</dbReference>